<dbReference type="GO" id="GO:0022857">
    <property type="term" value="F:transmembrane transporter activity"/>
    <property type="evidence" value="ECO:0007669"/>
    <property type="project" value="InterPro"/>
</dbReference>
<evidence type="ECO:0000256" key="4">
    <source>
        <dbReference type="ARBA" id="ARBA00022692"/>
    </source>
</evidence>
<dbReference type="PANTHER" id="PTHR43414">
    <property type="entry name" value="MULTIDRUG RESISTANCE PROTEIN MDTG"/>
    <property type="match status" value="1"/>
</dbReference>
<evidence type="ECO:0000259" key="8">
    <source>
        <dbReference type="PROSITE" id="PS50850"/>
    </source>
</evidence>
<feature type="transmembrane region" description="Helical" evidence="7">
    <location>
        <begin position="336"/>
        <end position="359"/>
    </location>
</feature>
<keyword evidence="5 7" id="KW-1133">Transmembrane helix</keyword>
<dbReference type="SUPFAM" id="SSF103473">
    <property type="entry name" value="MFS general substrate transporter"/>
    <property type="match status" value="1"/>
</dbReference>
<evidence type="ECO:0000256" key="7">
    <source>
        <dbReference type="SAM" id="Phobius"/>
    </source>
</evidence>
<dbReference type="GO" id="GO:0005886">
    <property type="term" value="C:plasma membrane"/>
    <property type="evidence" value="ECO:0007669"/>
    <property type="project" value="UniProtKB-SubCell"/>
</dbReference>
<protein>
    <submittedName>
        <fullName evidence="9">Predicted arabinose efflux permease, MFS family</fullName>
    </submittedName>
</protein>
<keyword evidence="6 7" id="KW-0472">Membrane</keyword>
<dbReference type="PROSITE" id="PS50850">
    <property type="entry name" value="MFS"/>
    <property type="match status" value="1"/>
</dbReference>
<dbReference type="InterPro" id="IPR011701">
    <property type="entry name" value="MFS"/>
</dbReference>
<keyword evidence="10" id="KW-1185">Reference proteome</keyword>
<sequence>MIKSGEKKSYHPMVWLLLVSTGLGRTAVFMVLPFLALYLSARGYTAFEAGQVVGAGWLAGSLCGFIGGFVSDRWGRMPVLLTSLILWALTFYGFAWADRFGAFLLLSVLNGICRAFYDTISKAMLTDMVPQQGQTRVLGRSYLMLNLALAVGPLLGSLMARFSYELVFAVTGTVMSLLVIVMGVADLRYRRDLPTGTASGSSLSTVLGSAARDSSLLFALLMGILFMIGYAQIETTLPLHLKAASLSIYPLLLTTNAVLVVLLAIPLSNWASGQPPVRVILASGLLFAGGMALFGSGQPLFLFTAMGVVTLAETLFFPIWEAGVAKLGQDRGMKGVYLGSSGLIQVGFFIGPLLGGWLMDQSGGAFTFGVIGTLMLSILLMPLWARFREPVAVDEAQKAA</sequence>
<comment type="subcellular location">
    <subcellularLocation>
        <location evidence="1">Cell membrane</location>
        <topology evidence="1">Multi-pass membrane protein</topology>
    </subcellularLocation>
</comment>
<feature type="transmembrane region" description="Helical" evidence="7">
    <location>
        <begin position="51"/>
        <end position="70"/>
    </location>
</feature>
<evidence type="ECO:0000256" key="6">
    <source>
        <dbReference type="ARBA" id="ARBA00023136"/>
    </source>
</evidence>
<feature type="transmembrane region" description="Helical" evidence="7">
    <location>
        <begin position="365"/>
        <end position="385"/>
    </location>
</feature>
<keyword evidence="4 7" id="KW-0812">Transmembrane</keyword>
<feature type="transmembrane region" description="Helical" evidence="7">
    <location>
        <begin position="245"/>
        <end position="265"/>
    </location>
</feature>
<organism evidence="9 10">
    <name type="scientific">Melghirimyces thermohalophilus</name>
    <dbReference type="NCBI Taxonomy" id="1236220"/>
    <lineage>
        <taxon>Bacteria</taxon>
        <taxon>Bacillati</taxon>
        <taxon>Bacillota</taxon>
        <taxon>Bacilli</taxon>
        <taxon>Bacillales</taxon>
        <taxon>Thermoactinomycetaceae</taxon>
        <taxon>Melghirimyces</taxon>
    </lineage>
</organism>
<gene>
    <name evidence="9" type="ORF">SAMN04488112_101218</name>
</gene>
<feature type="transmembrane region" description="Helical" evidence="7">
    <location>
        <begin position="216"/>
        <end position="233"/>
    </location>
</feature>
<accession>A0A1G6HUT0</accession>
<feature type="transmembrane region" description="Helical" evidence="7">
    <location>
        <begin position="166"/>
        <end position="185"/>
    </location>
</feature>
<evidence type="ECO:0000256" key="3">
    <source>
        <dbReference type="ARBA" id="ARBA00022475"/>
    </source>
</evidence>
<reference evidence="9 10" key="1">
    <citation type="submission" date="2016-10" db="EMBL/GenBank/DDBJ databases">
        <authorList>
            <person name="de Groot N.N."/>
        </authorList>
    </citation>
    <scope>NUCLEOTIDE SEQUENCE [LARGE SCALE GENOMIC DNA]</scope>
    <source>
        <strain evidence="9 10">DSM 45514</strain>
    </source>
</reference>
<feature type="transmembrane region" description="Helical" evidence="7">
    <location>
        <begin position="300"/>
        <end position="324"/>
    </location>
</feature>
<dbReference type="OrthoDB" id="8952229at2"/>
<evidence type="ECO:0000256" key="2">
    <source>
        <dbReference type="ARBA" id="ARBA00022448"/>
    </source>
</evidence>
<dbReference type="EMBL" id="FMZA01000001">
    <property type="protein sequence ID" value="SDB97226.1"/>
    <property type="molecule type" value="Genomic_DNA"/>
</dbReference>
<evidence type="ECO:0000313" key="10">
    <source>
        <dbReference type="Proteomes" id="UP000199387"/>
    </source>
</evidence>
<keyword evidence="3" id="KW-1003">Cell membrane</keyword>
<feature type="transmembrane region" description="Helical" evidence="7">
    <location>
        <begin position="12"/>
        <end position="39"/>
    </location>
</feature>
<dbReference type="AlphaFoldDB" id="A0A1G6HUT0"/>
<dbReference type="RefSeq" id="WP_091565643.1">
    <property type="nucleotide sequence ID" value="NZ_FMZA01000001.1"/>
</dbReference>
<proteinExistence type="predicted"/>
<dbReference type="InterPro" id="IPR020846">
    <property type="entry name" value="MFS_dom"/>
</dbReference>
<feature type="transmembrane region" description="Helical" evidence="7">
    <location>
        <begin position="137"/>
        <end position="160"/>
    </location>
</feature>
<dbReference type="InterPro" id="IPR036259">
    <property type="entry name" value="MFS_trans_sf"/>
</dbReference>
<dbReference type="Proteomes" id="UP000199387">
    <property type="component" value="Unassembled WGS sequence"/>
</dbReference>
<keyword evidence="2" id="KW-0813">Transport</keyword>
<evidence type="ECO:0000256" key="1">
    <source>
        <dbReference type="ARBA" id="ARBA00004651"/>
    </source>
</evidence>
<dbReference type="PANTHER" id="PTHR43414:SF1">
    <property type="entry name" value="PEPTIDE PERMEASE"/>
    <property type="match status" value="1"/>
</dbReference>
<evidence type="ECO:0000313" key="9">
    <source>
        <dbReference type="EMBL" id="SDB97226.1"/>
    </source>
</evidence>
<dbReference type="Gene3D" id="1.20.1250.20">
    <property type="entry name" value="MFS general substrate transporter like domains"/>
    <property type="match status" value="1"/>
</dbReference>
<feature type="domain" description="Major facilitator superfamily (MFS) profile" evidence="8">
    <location>
        <begin position="10"/>
        <end position="390"/>
    </location>
</feature>
<name>A0A1G6HUT0_9BACL</name>
<feature type="transmembrane region" description="Helical" evidence="7">
    <location>
        <begin position="100"/>
        <end position="117"/>
    </location>
</feature>
<evidence type="ECO:0000256" key="5">
    <source>
        <dbReference type="ARBA" id="ARBA00022989"/>
    </source>
</evidence>
<dbReference type="Pfam" id="PF07690">
    <property type="entry name" value="MFS_1"/>
    <property type="match status" value="1"/>
</dbReference>
<feature type="transmembrane region" description="Helical" evidence="7">
    <location>
        <begin position="277"/>
        <end position="294"/>
    </location>
</feature>
<dbReference type="STRING" id="1236220.SAMN04488112_101218"/>
<feature type="transmembrane region" description="Helical" evidence="7">
    <location>
        <begin position="77"/>
        <end position="94"/>
    </location>
</feature>